<evidence type="ECO:0000256" key="2">
    <source>
        <dbReference type="ARBA" id="ARBA00008335"/>
    </source>
</evidence>
<evidence type="ECO:0000256" key="8">
    <source>
        <dbReference type="SAM" id="Phobius"/>
    </source>
</evidence>
<dbReference type="Proteomes" id="UP000654075">
    <property type="component" value="Unassembled WGS sequence"/>
</dbReference>
<evidence type="ECO:0000256" key="5">
    <source>
        <dbReference type="ARBA" id="ARBA00022989"/>
    </source>
</evidence>
<dbReference type="GO" id="GO:0016020">
    <property type="term" value="C:membrane"/>
    <property type="evidence" value="ECO:0007669"/>
    <property type="project" value="TreeGrafter"/>
</dbReference>
<keyword evidence="6 8" id="KW-0472">Membrane</keyword>
<keyword evidence="5 8" id="KW-1133">Transmembrane helix</keyword>
<feature type="transmembrane region" description="Helical" evidence="8">
    <location>
        <begin position="132"/>
        <end position="155"/>
    </location>
</feature>
<comment type="subcellular location">
    <subcellularLocation>
        <location evidence="1">Endomembrane system</location>
        <topology evidence="1">Multi-pass membrane protein</topology>
    </subcellularLocation>
</comment>
<evidence type="ECO:0000256" key="1">
    <source>
        <dbReference type="ARBA" id="ARBA00004127"/>
    </source>
</evidence>
<dbReference type="Gene3D" id="1.20.1250.20">
    <property type="entry name" value="MFS general substrate transporter like domains"/>
    <property type="match status" value="1"/>
</dbReference>
<keyword evidence="4 8" id="KW-0812">Transmembrane</keyword>
<feature type="compositionally biased region" description="Polar residues" evidence="7">
    <location>
        <begin position="202"/>
        <end position="212"/>
    </location>
</feature>
<evidence type="ECO:0000256" key="6">
    <source>
        <dbReference type="ARBA" id="ARBA00023136"/>
    </source>
</evidence>
<dbReference type="GO" id="GO:0012505">
    <property type="term" value="C:endomembrane system"/>
    <property type="evidence" value="ECO:0007669"/>
    <property type="project" value="UniProtKB-SubCell"/>
</dbReference>
<feature type="transmembrane region" description="Helical" evidence="8">
    <location>
        <begin position="358"/>
        <end position="375"/>
    </location>
</feature>
<feature type="transmembrane region" description="Helical" evidence="8">
    <location>
        <begin position="7"/>
        <end position="30"/>
    </location>
</feature>
<evidence type="ECO:0000256" key="4">
    <source>
        <dbReference type="ARBA" id="ARBA00022692"/>
    </source>
</evidence>
<feature type="region of interest" description="Disordered" evidence="7">
    <location>
        <begin position="195"/>
        <end position="226"/>
    </location>
</feature>
<dbReference type="EMBL" id="CAJNNV010008051">
    <property type="protein sequence ID" value="CAE8595700.1"/>
    <property type="molecule type" value="Genomic_DNA"/>
</dbReference>
<feature type="transmembrane region" description="Helical" evidence="8">
    <location>
        <begin position="97"/>
        <end position="120"/>
    </location>
</feature>
<feature type="transmembrane region" description="Helical" evidence="8">
    <location>
        <begin position="291"/>
        <end position="311"/>
    </location>
</feature>
<accession>A0A813E1E5</accession>
<reference evidence="9" key="1">
    <citation type="submission" date="2021-02" db="EMBL/GenBank/DDBJ databases">
        <authorList>
            <person name="Dougan E. K."/>
            <person name="Rhodes N."/>
            <person name="Thang M."/>
            <person name="Chan C."/>
        </authorList>
    </citation>
    <scope>NUCLEOTIDE SEQUENCE</scope>
</reference>
<evidence type="ECO:0000313" key="10">
    <source>
        <dbReference type="Proteomes" id="UP000654075"/>
    </source>
</evidence>
<gene>
    <name evidence="9" type="ORF">PGLA1383_LOCUS14206</name>
</gene>
<feature type="transmembrane region" description="Helical" evidence="8">
    <location>
        <begin position="259"/>
        <end position="279"/>
    </location>
</feature>
<protein>
    <recommendedName>
        <fullName evidence="11">Major facilitator superfamily associated domain-containing protein</fullName>
    </recommendedName>
</protein>
<dbReference type="InterPro" id="IPR036259">
    <property type="entry name" value="MFS_trans_sf"/>
</dbReference>
<comment type="caution">
    <text evidence="9">The sequence shown here is derived from an EMBL/GenBank/DDBJ whole genome shotgun (WGS) entry which is preliminary data.</text>
</comment>
<feature type="transmembrane region" description="Helical" evidence="8">
    <location>
        <begin position="323"/>
        <end position="346"/>
    </location>
</feature>
<organism evidence="9 10">
    <name type="scientific">Polarella glacialis</name>
    <name type="common">Dinoflagellate</name>
    <dbReference type="NCBI Taxonomy" id="89957"/>
    <lineage>
        <taxon>Eukaryota</taxon>
        <taxon>Sar</taxon>
        <taxon>Alveolata</taxon>
        <taxon>Dinophyceae</taxon>
        <taxon>Suessiales</taxon>
        <taxon>Suessiaceae</taxon>
        <taxon>Polarella</taxon>
    </lineage>
</organism>
<sequence>MGYGTGVLRIFYLVSWMRGMSSGIMATTALDISLRSGIPQPLLVAARGVGLTFSPVIFGKGIGRMVWSGESQSGFALFISIKVVCELVVPRTNSVPLLYLGYGFIGVAMAALDTSASVLVARVHGKDCGRVLLAYCAAYGVGCLMSSWFCVYLGPFHAWDVLAVSDFLMTATLICSRFGKGKPQDWKAKIRKVEVSDPAPGNDQSQIQSQKSGAAKAEQKTPQQEQQERLLQQVQKVQHEQQQVGPARVPGRILRAANAFMFITEAIETSVSAWCFSYGLQELGMTKSRAALLPTAFYFSFTGVRFALAPLTRFMLPSAVMQIGTLIAFIGAAMFAATAHFLVALLKGGATMDELSGFWLYMLIASISLMGAGFSPQCAMVQAAVREHGEMTSQEAGYFFTACSLGILAGLFLPGVMALPFLDLLGGLALVAISVACYRDFPLTKPQGVANGRAVVAQVRA</sequence>
<evidence type="ECO:0000313" key="9">
    <source>
        <dbReference type="EMBL" id="CAE8595700.1"/>
    </source>
</evidence>
<comment type="similarity">
    <text evidence="2">Belongs to the major facilitator superfamily.</text>
</comment>
<name>A0A813E1E5_POLGL</name>
<evidence type="ECO:0000256" key="7">
    <source>
        <dbReference type="SAM" id="MobiDB-lite"/>
    </source>
</evidence>
<dbReference type="InterPro" id="IPR051788">
    <property type="entry name" value="MFS_Transporter"/>
</dbReference>
<evidence type="ECO:0008006" key="11">
    <source>
        <dbReference type="Google" id="ProtNLM"/>
    </source>
</evidence>
<proteinExistence type="inferred from homology"/>
<evidence type="ECO:0000256" key="3">
    <source>
        <dbReference type="ARBA" id="ARBA00022448"/>
    </source>
</evidence>
<dbReference type="PANTHER" id="PTHR23514:SF3">
    <property type="entry name" value="BYPASS OF STOP CODON PROTEIN 6"/>
    <property type="match status" value="1"/>
</dbReference>
<dbReference type="SUPFAM" id="SSF103473">
    <property type="entry name" value="MFS general substrate transporter"/>
    <property type="match status" value="1"/>
</dbReference>
<feature type="transmembrane region" description="Helical" evidence="8">
    <location>
        <begin position="161"/>
        <end position="179"/>
    </location>
</feature>
<keyword evidence="3" id="KW-0813">Transport</keyword>
<keyword evidence="10" id="KW-1185">Reference proteome</keyword>
<feature type="transmembrane region" description="Helical" evidence="8">
    <location>
        <begin position="396"/>
        <end position="413"/>
    </location>
</feature>
<dbReference type="PANTHER" id="PTHR23514">
    <property type="entry name" value="BYPASS OF STOP CODON PROTEIN 6"/>
    <property type="match status" value="1"/>
</dbReference>
<dbReference type="AlphaFoldDB" id="A0A813E1E5"/>